<dbReference type="EC" id="2.1.1.-" evidence="6"/>
<dbReference type="Proteomes" id="UP000669179">
    <property type="component" value="Unassembled WGS sequence"/>
</dbReference>
<dbReference type="PANTHER" id="PTHR43619">
    <property type="entry name" value="S-ADENOSYL-L-METHIONINE-DEPENDENT METHYLTRANSFERASE YKTD-RELATED"/>
    <property type="match status" value="1"/>
</dbReference>
<evidence type="ECO:0000313" key="8">
    <source>
        <dbReference type="Proteomes" id="UP000669179"/>
    </source>
</evidence>
<reference evidence="7" key="1">
    <citation type="submission" date="2021-03" db="EMBL/GenBank/DDBJ databases">
        <authorList>
            <person name="Kanchanasin P."/>
            <person name="Saeng-In P."/>
            <person name="Phongsopitanun W."/>
            <person name="Yuki M."/>
            <person name="Kudo T."/>
            <person name="Ohkuma M."/>
            <person name="Tanasupawat S."/>
        </authorList>
    </citation>
    <scope>NUCLEOTIDE SEQUENCE</scope>
    <source>
        <strain evidence="7">GKU 128</strain>
    </source>
</reference>
<evidence type="ECO:0000313" key="7">
    <source>
        <dbReference type="EMBL" id="MBO2448214.1"/>
    </source>
</evidence>
<dbReference type="InterPro" id="IPR011610">
    <property type="entry name" value="SAM_mthyl_Trfase_ML2640-like"/>
</dbReference>
<comment type="caution">
    <text evidence="7">The sequence shown here is derived from an EMBL/GenBank/DDBJ whole genome shotgun (WGS) entry which is preliminary data.</text>
</comment>
<keyword evidence="5 6" id="KW-0949">S-adenosyl-L-methionine</keyword>
<dbReference type="PANTHER" id="PTHR43619:SF2">
    <property type="entry name" value="S-ADENOSYL-L-METHIONINE-DEPENDENT METHYLTRANSFERASES SUPERFAMILY PROTEIN"/>
    <property type="match status" value="1"/>
</dbReference>
<gene>
    <name evidence="7" type="ORF">J4573_14010</name>
</gene>
<dbReference type="NCBIfam" id="TIGR00027">
    <property type="entry name" value="mthyl_TIGR00027"/>
    <property type="match status" value="1"/>
</dbReference>
<dbReference type="InterPro" id="IPR007213">
    <property type="entry name" value="Ppm1/Ppm2/Tcmp"/>
</dbReference>
<evidence type="ECO:0000256" key="6">
    <source>
        <dbReference type="RuleBase" id="RU362030"/>
    </source>
</evidence>
<dbReference type="AlphaFoldDB" id="A0A939PEH7"/>
<dbReference type="InterPro" id="IPR029063">
    <property type="entry name" value="SAM-dependent_MTases_sf"/>
</dbReference>
<comment type="similarity">
    <text evidence="2 6">Belongs to the UPF0677 family.</text>
</comment>
<dbReference type="EMBL" id="JAGEOJ010000005">
    <property type="protein sequence ID" value="MBO2448214.1"/>
    <property type="molecule type" value="Genomic_DNA"/>
</dbReference>
<evidence type="ECO:0000256" key="1">
    <source>
        <dbReference type="ARBA" id="ARBA00003907"/>
    </source>
</evidence>
<evidence type="ECO:0000256" key="2">
    <source>
        <dbReference type="ARBA" id="ARBA00008138"/>
    </source>
</evidence>
<dbReference type="GO" id="GO:0008168">
    <property type="term" value="F:methyltransferase activity"/>
    <property type="evidence" value="ECO:0007669"/>
    <property type="project" value="UniProtKB-UniRule"/>
</dbReference>
<evidence type="ECO:0000256" key="5">
    <source>
        <dbReference type="ARBA" id="ARBA00022691"/>
    </source>
</evidence>
<name>A0A939PEH7_9ACTN</name>
<dbReference type="RefSeq" id="WP_208255862.1">
    <property type="nucleotide sequence ID" value="NZ_JAGEOJ010000005.1"/>
</dbReference>
<sequence>MEKEMPSRTALAAAVARAAHLVVDREPLIFRDELAATLLGDLGEEMLGYHRAHGDHIILAGTRTVVTTRARYAERVAAESRPERCVILGAGLDTFAHRAGRGVRVHEVDRPGTQAWKLALMERAGVAVPECLEFVPVDLETESLEGRFEPGPNTLVMWSGASFYLTPEAVERTLSQIAAFGPGTELVMDYALPEELRDEKGAEYATIAAQVVSESGEPYRSFWTPEEIAESLGRLGFTVVDDAGVREAVPEWIWRRDDALAPFGLFRIVRAAARA</sequence>
<dbReference type="Gene3D" id="3.40.50.150">
    <property type="entry name" value="Vaccinia Virus protein VP39"/>
    <property type="match status" value="1"/>
</dbReference>
<keyword evidence="8" id="KW-1185">Reference proteome</keyword>
<dbReference type="GO" id="GO:0032259">
    <property type="term" value="P:methylation"/>
    <property type="evidence" value="ECO:0007669"/>
    <property type="project" value="UniProtKB-KW"/>
</dbReference>
<protein>
    <recommendedName>
        <fullName evidence="6">S-adenosyl-L-methionine-dependent methyltransferase</fullName>
        <ecNumber evidence="6">2.1.1.-</ecNumber>
    </recommendedName>
</protein>
<keyword evidence="4" id="KW-0808">Transferase</keyword>
<dbReference type="Pfam" id="PF04072">
    <property type="entry name" value="LCM"/>
    <property type="match status" value="1"/>
</dbReference>
<dbReference type="SUPFAM" id="SSF53335">
    <property type="entry name" value="S-adenosyl-L-methionine-dependent methyltransferases"/>
    <property type="match status" value="1"/>
</dbReference>
<evidence type="ECO:0000256" key="4">
    <source>
        <dbReference type="ARBA" id="ARBA00022679"/>
    </source>
</evidence>
<keyword evidence="3 6" id="KW-0489">Methyltransferase</keyword>
<organism evidence="7 8">
    <name type="scientific">Actinomadura barringtoniae</name>
    <dbReference type="NCBI Taxonomy" id="1427535"/>
    <lineage>
        <taxon>Bacteria</taxon>
        <taxon>Bacillati</taxon>
        <taxon>Actinomycetota</taxon>
        <taxon>Actinomycetes</taxon>
        <taxon>Streptosporangiales</taxon>
        <taxon>Thermomonosporaceae</taxon>
        <taxon>Actinomadura</taxon>
    </lineage>
</organism>
<proteinExistence type="inferred from homology"/>
<evidence type="ECO:0000256" key="3">
    <source>
        <dbReference type="ARBA" id="ARBA00022603"/>
    </source>
</evidence>
<comment type="function">
    <text evidence="1 6">Exhibits S-adenosyl-L-methionine-dependent methyltransferase activity.</text>
</comment>
<accession>A0A939PEH7</accession>